<evidence type="ECO:0000256" key="2">
    <source>
        <dbReference type="ARBA" id="ARBA00022692"/>
    </source>
</evidence>
<feature type="transmembrane region" description="Helical" evidence="5">
    <location>
        <begin position="246"/>
        <end position="263"/>
    </location>
</feature>
<evidence type="ECO:0000313" key="6">
    <source>
        <dbReference type="EMBL" id="MFD1629420.1"/>
    </source>
</evidence>
<keyword evidence="2 5" id="KW-0812">Transmembrane</keyword>
<feature type="transmembrane region" description="Helical" evidence="5">
    <location>
        <begin position="185"/>
        <end position="204"/>
    </location>
</feature>
<dbReference type="RefSeq" id="WP_379661799.1">
    <property type="nucleotide sequence ID" value="NZ_JBHUDG010000004.1"/>
</dbReference>
<protein>
    <recommendedName>
        <fullName evidence="5">Probable membrane transporter protein</fullName>
    </recommendedName>
</protein>
<dbReference type="Proteomes" id="UP001597118">
    <property type="component" value="Unassembled WGS sequence"/>
</dbReference>
<evidence type="ECO:0000256" key="3">
    <source>
        <dbReference type="ARBA" id="ARBA00022989"/>
    </source>
</evidence>
<evidence type="ECO:0000256" key="5">
    <source>
        <dbReference type="RuleBase" id="RU363041"/>
    </source>
</evidence>
<keyword evidence="5" id="KW-1003">Cell membrane</keyword>
<evidence type="ECO:0000313" key="7">
    <source>
        <dbReference type="Proteomes" id="UP001597118"/>
    </source>
</evidence>
<dbReference type="EMBL" id="JBHUDG010000004">
    <property type="protein sequence ID" value="MFD1629420.1"/>
    <property type="molecule type" value="Genomic_DNA"/>
</dbReference>
<feature type="transmembrane region" description="Helical" evidence="5">
    <location>
        <begin position="71"/>
        <end position="92"/>
    </location>
</feature>
<gene>
    <name evidence="6" type="ORF">ACFSAH_05985</name>
</gene>
<reference evidence="7" key="1">
    <citation type="journal article" date="2019" name="Int. J. Syst. Evol. Microbiol.">
        <title>The Global Catalogue of Microorganisms (GCM) 10K type strain sequencing project: providing services to taxonomists for standard genome sequencing and annotation.</title>
        <authorList>
            <consortium name="The Broad Institute Genomics Platform"/>
            <consortium name="The Broad Institute Genome Sequencing Center for Infectious Disease"/>
            <person name="Wu L."/>
            <person name="Ma J."/>
        </authorList>
    </citation>
    <scope>NUCLEOTIDE SEQUENCE [LARGE SCALE GENOMIC DNA]</scope>
    <source>
        <strain evidence="7">CCUG 53762</strain>
    </source>
</reference>
<sequence length="264" mass="28271">MANELLSYILALVVGLSLGLTGGGGSILTVPILVYISGIEPVLATGYSLFIVGVTSFVGMLGYFKEKLVDIKLAILFSVPSMLTVWLVRRFVVHNLPDELLQIGTFTLTKDTALMSLFALVMILSAVKMIWFSDKADSEKIEQPNYKVAIGSGVVVGILSGLIGAGGGFLIVPAITLYLGLPVHLAIGTSLLIISLNSLVGFTGDFQHLTDIQWPYLLEFSLIAVIGVLAGVYIGKLTNAKKLKTIFGWFVLSLAIVIIINIIK</sequence>
<dbReference type="PANTHER" id="PTHR43701">
    <property type="entry name" value="MEMBRANE TRANSPORTER PROTEIN MJ0441-RELATED"/>
    <property type="match status" value="1"/>
</dbReference>
<dbReference type="InterPro" id="IPR051598">
    <property type="entry name" value="TSUP/Inactive_protease-like"/>
</dbReference>
<keyword evidence="4 5" id="KW-0472">Membrane</keyword>
<comment type="caution">
    <text evidence="6">The sequence shown here is derived from an EMBL/GenBank/DDBJ whole genome shotgun (WGS) entry which is preliminary data.</text>
</comment>
<feature type="transmembrane region" description="Helical" evidence="5">
    <location>
        <begin position="216"/>
        <end position="234"/>
    </location>
</feature>
<keyword evidence="3 5" id="KW-1133">Transmembrane helix</keyword>
<name>A0ABW4IB73_9SPHI</name>
<evidence type="ECO:0000256" key="4">
    <source>
        <dbReference type="ARBA" id="ARBA00023136"/>
    </source>
</evidence>
<feature type="transmembrane region" description="Helical" evidence="5">
    <location>
        <begin position="153"/>
        <end position="179"/>
    </location>
</feature>
<dbReference type="Pfam" id="PF01925">
    <property type="entry name" value="TauE"/>
    <property type="match status" value="1"/>
</dbReference>
<dbReference type="PANTHER" id="PTHR43701:SF2">
    <property type="entry name" value="MEMBRANE TRANSPORTER PROTEIN YJNA-RELATED"/>
    <property type="match status" value="1"/>
</dbReference>
<comment type="similarity">
    <text evidence="5">Belongs to the 4-toluene sulfonate uptake permease (TSUP) (TC 2.A.102) family.</text>
</comment>
<feature type="transmembrane region" description="Helical" evidence="5">
    <location>
        <begin position="7"/>
        <end position="36"/>
    </location>
</feature>
<dbReference type="InterPro" id="IPR002781">
    <property type="entry name" value="TM_pro_TauE-like"/>
</dbReference>
<proteinExistence type="inferred from homology"/>
<keyword evidence="7" id="KW-1185">Reference proteome</keyword>
<feature type="transmembrane region" description="Helical" evidence="5">
    <location>
        <begin position="112"/>
        <end position="132"/>
    </location>
</feature>
<comment type="subcellular location">
    <subcellularLocation>
        <location evidence="5">Cell membrane</location>
        <topology evidence="5">Multi-pass membrane protein</topology>
    </subcellularLocation>
    <subcellularLocation>
        <location evidence="1">Membrane</location>
        <topology evidence="1">Multi-pass membrane protein</topology>
    </subcellularLocation>
</comment>
<organism evidence="6 7">
    <name type="scientific">Pseudopedobacter beijingensis</name>
    <dbReference type="NCBI Taxonomy" id="1207056"/>
    <lineage>
        <taxon>Bacteria</taxon>
        <taxon>Pseudomonadati</taxon>
        <taxon>Bacteroidota</taxon>
        <taxon>Sphingobacteriia</taxon>
        <taxon>Sphingobacteriales</taxon>
        <taxon>Sphingobacteriaceae</taxon>
        <taxon>Pseudopedobacter</taxon>
    </lineage>
</organism>
<accession>A0ABW4IB73</accession>
<feature type="transmembrane region" description="Helical" evidence="5">
    <location>
        <begin position="42"/>
        <end position="64"/>
    </location>
</feature>
<evidence type="ECO:0000256" key="1">
    <source>
        <dbReference type="ARBA" id="ARBA00004141"/>
    </source>
</evidence>